<proteinExistence type="predicted"/>
<comment type="caution">
    <text evidence="2">The sequence shown here is derived from an EMBL/GenBank/DDBJ whole genome shotgun (WGS) entry which is preliminary data.</text>
</comment>
<dbReference type="EMBL" id="VSRR010008865">
    <property type="protein sequence ID" value="MPC49415.1"/>
    <property type="molecule type" value="Genomic_DNA"/>
</dbReference>
<gene>
    <name evidence="2" type="ORF">E2C01_043214</name>
</gene>
<accession>A0A5B7FVQ0</accession>
<keyword evidence="3" id="KW-1185">Reference proteome</keyword>
<name>A0A5B7FVQ0_PORTR</name>
<dbReference type="Proteomes" id="UP000324222">
    <property type="component" value="Unassembled WGS sequence"/>
</dbReference>
<sequence length="78" mass="8277">MTRGSAAKLMVTARPPPHGADPASHLSVAPPFFPRGVRLKTPRPSTAVNDTNDSGRFFAVRVQKGGDARPRDDGNSPL</sequence>
<evidence type="ECO:0000313" key="2">
    <source>
        <dbReference type="EMBL" id="MPC49415.1"/>
    </source>
</evidence>
<organism evidence="2 3">
    <name type="scientific">Portunus trituberculatus</name>
    <name type="common">Swimming crab</name>
    <name type="synonym">Neptunus trituberculatus</name>
    <dbReference type="NCBI Taxonomy" id="210409"/>
    <lineage>
        <taxon>Eukaryota</taxon>
        <taxon>Metazoa</taxon>
        <taxon>Ecdysozoa</taxon>
        <taxon>Arthropoda</taxon>
        <taxon>Crustacea</taxon>
        <taxon>Multicrustacea</taxon>
        <taxon>Malacostraca</taxon>
        <taxon>Eumalacostraca</taxon>
        <taxon>Eucarida</taxon>
        <taxon>Decapoda</taxon>
        <taxon>Pleocyemata</taxon>
        <taxon>Brachyura</taxon>
        <taxon>Eubrachyura</taxon>
        <taxon>Portunoidea</taxon>
        <taxon>Portunidae</taxon>
        <taxon>Portuninae</taxon>
        <taxon>Portunus</taxon>
    </lineage>
</organism>
<dbReference type="AlphaFoldDB" id="A0A5B7FVQ0"/>
<evidence type="ECO:0000256" key="1">
    <source>
        <dbReference type="SAM" id="MobiDB-lite"/>
    </source>
</evidence>
<reference evidence="2 3" key="1">
    <citation type="submission" date="2019-05" db="EMBL/GenBank/DDBJ databases">
        <title>Another draft genome of Portunus trituberculatus and its Hox gene families provides insights of decapod evolution.</title>
        <authorList>
            <person name="Jeong J.-H."/>
            <person name="Song I."/>
            <person name="Kim S."/>
            <person name="Choi T."/>
            <person name="Kim D."/>
            <person name="Ryu S."/>
            <person name="Kim W."/>
        </authorList>
    </citation>
    <scope>NUCLEOTIDE SEQUENCE [LARGE SCALE GENOMIC DNA]</scope>
    <source>
        <tissue evidence="2">Muscle</tissue>
    </source>
</reference>
<feature type="region of interest" description="Disordered" evidence="1">
    <location>
        <begin position="1"/>
        <end position="54"/>
    </location>
</feature>
<evidence type="ECO:0000313" key="3">
    <source>
        <dbReference type="Proteomes" id="UP000324222"/>
    </source>
</evidence>
<feature type="compositionally biased region" description="Polar residues" evidence="1">
    <location>
        <begin position="43"/>
        <end position="54"/>
    </location>
</feature>
<protein>
    <submittedName>
        <fullName evidence="2">Uncharacterized protein</fullName>
    </submittedName>
</protein>